<reference evidence="2" key="1">
    <citation type="submission" date="2012-04" db="EMBL/GenBank/DDBJ databases">
        <title>Complete genome sequence of Helicobacter cetorum strain MIT 00-7128.</title>
        <authorList>
            <person name="Kersulyte D."/>
            <person name="Berg D.E."/>
        </authorList>
    </citation>
    <scope>NUCLEOTIDE SEQUENCE [LARGE SCALE GENOMIC DNA]</scope>
    <source>
        <strain evidence="2">MIT 00-7128</strain>
    </source>
</reference>
<dbReference type="PATRIC" id="fig|182217.3.peg.1809"/>
<protein>
    <recommendedName>
        <fullName evidence="3">PIN domain-containing protein</fullName>
    </recommendedName>
</protein>
<dbReference type="EMBL" id="CP003479">
    <property type="protein sequence ID" value="AFI04960.1"/>
    <property type="molecule type" value="Genomic_DNA"/>
</dbReference>
<dbReference type="HOGENOM" id="CLU_1747117_0_0_7"/>
<dbReference type="KEGG" id="hce:HCW_08525"/>
<keyword evidence="2" id="KW-1185">Reference proteome</keyword>
<evidence type="ECO:0000313" key="1">
    <source>
        <dbReference type="EMBL" id="AFI04960.1"/>
    </source>
</evidence>
<gene>
    <name evidence="1" type="ordered locus">HCW_08525</name>
</gene>
<name>I0EPU1_HELC0</name>
<dbReference type="RefSeq" id="WP_014661822.1">
    <property type="nucleotide sequence ID" value="NC_017737.1"/>
</dbReference>
<evidence type="ECO:0008006" key="3">
    <source>
        <dbReference type="Google" id="ProtNLM"/>
    </source>
</evidence>
<dbReference type="AlphaFoldDB" id="I0EPU1"/>
<organism evidence="1 2">
    <name type="scientific">Helicobacter cetorum (strain ATCC BAA-429 / MIT 00-7128)</name>
    <dbReference type="NCBI Taxonomy" id="182217"/>
    <lineage>
        <taxon>Bacteria</taxon>
        <taxon>Pseudomonadati</taxon>
        <taxon>Campylobacterota</taxon>
        <taxon>Epsilonproteobacteria</taxon>
        <taxon>Campylobacterales</taxon>
        <taxon>Helicobacteraceae</taxon>
        <taxon>Helicobacter</taxon>
    </lineage>
</organism>
<dbReference type="Proteomes" id="UP000005010">
    <property type="component" value="Chromosome"/>
</dbReference>
<evidence type="ECO:0000313" key="2">
    <source>
        <dbReference type="Proteomes" id="UP000005010"/>
    </source>
</evidence>
<accession>I0EPU1</accession>
<proteinExistence type="predicted"/>
<sequence length="149" mass="17593">MQFEEVIEKDYMIFVDTCSFIQKDSEKTFGEIAPKMIAYKRKIIMLKSVQNEISKHLYYKNPKLKDKFLVELDKADLIEIDMEFDSSFADNDFQTLFTKLRLKYKLCLITNDFNLSKDILKLKSSKSIHKVKGIKIFRVSPKGLIDFEK</sequence>